<proteinExistence type="predicted"/>
<sequence length="230" mass="26639">MAKYIDLPVDWATHNEVDVSALEQCIHRKDEAPEECTCEMCNSEENHLNGLQCPENRVRTDISARQAKGWLDMSVPHPGSVINKELHTKFNKILSLTINYTGDEQTDMSMVLRQLPNYSLWTGILELIIRPGLSRKEAPRSYVKHVEEMKALVRQINSSLSKVESIRCQFFIDYFSFSNLRLAAGLIDLKNDNWTLAYVEAGEKNLFKDIYRKDSIFKRIECVYREDFAK</sequence>
<evidence type="ECO:0000313" key="2">
    <source>
        <dbReference type="Proteomes" id="UP000177798"/>
    </source>
</evidence>
<protein>
    <submittedName>
        <fullName evidence="1">Uncharacterized protein</fullName>
    </submittedName>
</protein>
<reference evidence="2" key="1">
    <citation type="journal article" date="2017" name="Genome Biol. Evol.">
        <title>The complete genome sequence of the phytopathogenic fungus Sclerotinia sclerotiorum reveals insights into the genome architecture of broad host range pathogens.</title>
        <authorList>
            <person name="Derbyshire M."/>
            <person name="Denton-Giles M."/>
            <person name="Hegedus D."/>
            <person name="Seifbarghy S."/>
            <person name="Rollins J."/>
            <person name="van Kan J."/>
            <person name="Seidl M.F."/>
            <person name="Faino L."/>
            <person name="Mbengue M."/>
            <person name="Navaud O."/>
            <person name="Raffaele S."/>
            <person name="Hammond-Kosack K."/>
            <person name="Heard S."/>
            <person name="Oliver R."/>
        </authorList>
    </citation>
    <scope>NUCLEOTIDE SEQUENCE [LARGE SCALE GENOMIC DNA]</scope>
    <source>
        <strain evidence="2">ATCC 18683 / 1980 / Ss-1</strain>
    </source>
</reference>
<dbReference type="OrthoDB" id="3495525at2759"/>
<name>A0A1D9QAM9_SCLS1</name>
<dbReference type="Proteomes" id="UP000177798">
    <property type="component" value="Chromosome 8"/>
</dbReference>
<dbReference type="EMBL" id="CP017821">
    <property type="protein sequence ID" value="APA11987.1"/>
    <property type="molecule type" value="Genomic_DNA"/>
</dbReference>
<organism evidence="1 2">
    <name type="scientific">Sclerotinia sclerotiorum (strain ATCC 18683 / 1980 / Ss-1)</name>
    <name type="common">White mold</name>
    <name type="synonym">Whetzelinia sclerotiorum</name>
    <dbReference type="NCBI Taxonomy" id="665079"/>
    <lineage>
        <taxon>Eukaryota</taxon>
        <taxon>Fungi</taxon>
        <taxon>Dikarya</taxon>
        <taxon>Ascomycota</taxon>
        <taxon>Pezizomycotina</taxon>
        <taxon>Leotiomycetes</taxon>
        <taxon>Helotiales</taxon>
        <taxon>Sclerotiniaceae</taxon>
        <taxon>Sclerotinia</taxon>
    </lineage>
</organism>
<accession>A0A1D9QAM9</accession>
<gene>
    <name evidence="1" type="ORF">sscle_08g067570</name>
</gene>
<dbReference type="AlphaFoldDB" id="A0A1D9QAM9"/>
<dbReference type="VEuPathDB" id="FungiDB:sscle_08g067570"/>
<evidence type="ECO:0000313" key="1">
    <source>
        <dbReference type="EMBL" id="APA11987.1"/>
    </source>
</evidence>